<dbReference type="EMBL" id="PEDL01000002">
    <property type="protein sequence ID" value="PHV71870.1"/>
    <property type="molecule type" value="Genomic_DNA"/>
</dbReference>
<gene>
    <name evidence="1" type="ORF">CS063_04765</name>
</gene>
<sequence length="203" mass="22990">MTPLSQNFYKQSALIGAKSLLGKTLVRTYQGEDYGFKIVEVEAYMGILDKAAHAFGGKKTNRTAPMFEAGGIAYIYLIYGMYNCLNIVMNEEEIPECILIRAVEPLDQRALDFAKANRQMKSKKMQDLTNGPGKLCRALRIDKTLNAKPVNKKGALWLAEGEAIEGDIVEAKRINIPYAEEYQDKLWRFYIKDSSYVSMRDSH</sequence>
<accession>A0AC61DG91</accession>
<organism evidence="1 2">
    <name type="scientific">Sporanaerobium hydrogeniformans</name>
    <dbReference type="NCBI Taxonomy" id="3072179"/>
    <lineage>
        <taxon>Bacteria</taxon>
        <taxon>Bacillati</taxon>
        <taxon>Bacillota</taxon>
        <taxon>Clostridia</taxon>
        <taxon>Lachnospirales</taxon>
        <taxon>Lachnospiraceae</taxon>
        <taxon>Sporanaerobium</taxon>
    </lineage>
</organism>
<protein>
    <submittedName>
        <fullName evidence="1">3-methyladenine DNA glycosylase</fullName>
        <ecNumber evidence="1">3.2.2.-</ecNumber>
    </submittedName>
</protein>
<dbReference type="Proteomes" id="UP000224460">
    <property type="component" value="Unassembled WGS sequence"/>
</dbReference>
<keyword evidence="1" id="KW-0326">Glycosidase</keyword>
<name>A0AC61DG91_9FIRM</name>
<comment type="caution">
    <text evidence="1">The sequence shown here is derived from an EMBL/GenBank/DDBJ whole genome shotgun (WGS) entry which is preliminary data.</text>
</comment>
<keyword evidence="1" id="KW-0378">Hydrolase</keyword>
<keyword evidence="2" id="KW-1185">Reference proteome</keyword>
<evidence type="ECO:0000313" key="1">
    <source>
        <dbReference type="EMBL" id="PHV71870.1"/>
    </source>
</evidence>
<dbReference type="EC" id="3.2.2.-" evidence="1"/>
<reference evidence="1" key="1">
    <citation type="submission" date="2017-10" db="EMBL/GenBank/DDBJ databases">
        <title>Genome sequence of cellulolytic Lachnospiraceae bacterium XHS1971 isolated from hotspring sediment.</title>
        <authorList>
            <person name="Vasudevan G."/>
            <person name="Joshi A.J."/>
            <person name="Hivarkar S."/>
            <person name="Lanjekar V.B."/>
            <person name="Dhakephalkar P.K."/>
            <person name="Dagar S."/>
        </authorList>
    </citation>
    <scope>NUCLEOTIDE SEQUENCE</scope>
    <source>
        <strain evidence="1">XHS1971</strain>
    </source>
</reference>
<evidence type="ECO:0000313" key="2">
    <source>
        <dbReference type="Proteomes" id="UP000224460"/>
    </source>
</evidence>
<proteinExistence type="predicted"/>